<gene>
    <name evidence="1" type="ORF">JBCDKDKM_00048</name>
</gene>
<organism evidence="1 2">
    <name type="scientific">Methanophagales virus PBV300</name>
    <dbReference type="NCBI Taxonomy" id="2987731"/>
    <lineage>
        <taxon>Viruses</taxon>
        <taxon>Adnaviria</taxon>
        <taxon>Zilligvirae</taxon>
        <taxon>Taleaviricota</taxon>
        <taxon>Tokiviricetes</taxon>
        <taxon>Maximonvirales</taxon>
        <taxon>Ahmunviridae</taxon>
        <taxon>Yumkaaxvirus</taxon>
        <taxon>Yumkaaxvirus pescaderoense</taxon>
    </lineage>
</organism>
<dbReference type="EMBL" id="OP413840">
    <property type="protein sequence ID" value="UYL65010.1"/>
    <property type="molecule type" value="Genomic_DNA"/>
</dbReference>
<keyword evidence="2" id="KW-1185">Reference proteome</keyword>
<sequence>MGNKVEEHKERKIRVFKFYFDELLYGEEITVIAESKEEAIRTVLETLKERLATAMDDVTDELDEEDYEAYMMEEEKMIEEI</sequence>
<proteinExistence type="predicted"/>
<evidence type="ECO:0000313" key="1">
    <source>
        <dbReference type="EMBL" id="UYL65010.1"/>
    </source>
</evidence>
<evidence type="ECO:0000313" key="2">
    <source>
        <dbReference type="Proteomes" id="UP001156320"/>
    </source>
</evidence>
<accession>A0ABY6GNY2</accession>
<reference evidence="1 2" key="1">
    <citation type="submission" date="2022-09" db="EMBL/GenBank/DDBJ databases">
        <title>Evolutionary Diversification of Methanotrophic Ca. Methanophagales (ANME-1) and Their Expansive Virome.</title>
        <authorList>
            <person name="Laso-Perez R."/>
            <person name="Wu F."/>
            <person name="Cremiere A."/>
            <person name="Speth D.R."/>
            <person name="Magyar J.S."/>
            <person name="Krupovic M."/>
            <person name="Orphan V.J."/>
        </authorList>
    </citation>
    <scope>NUCLEOTIDE SEQUENCE [LARGE SCALE GENOMIC DNA]</scope>
    <source>
        <strain evidence="1">PBV300</strain>
    </source>
</reference>
<name>A0ABY6GNY2_9VIRU</name>
<dbReference type="Proteomes" id="UP001156320">
    <property type="component" value="Segment"/>
</dbReference>
<protein>
    <submittedName>
        <fullName evidence="1">Uncharacterized protein</fullName>
    </submittedName>
</protein>